<keyword evidence="2" id="KW-0645">Protease</keyword>
<gene>
    <name evidence="4" type="ORF">GO620_014220</name>
</gene>
<dbReference type="InterPro" id="IPR011659">
    <property type="entry name" value="WD40"/>
</dbReference>
<dbReference type="AlphaFoldDB" id="A0A6I4IN50"/>
<protein>
    <submittedName>
        <fullName evidence="4">S9 family peptidase</fullName>
    </submittedName>
</protein>
<dbReference type="Pfam" id="PF00326">
    <property type="entry name" value="Peptidase_S9"/>
    <property type="match status" value="1"/>
</dbReference>
<dbReference type="InterPro" id="IPR001375">
    <property type="entry name" value="Peptidase_S9_cat"/>
</dbReference>
<dbReference type="KEGG" id="mgik:GO620_014220"/>
<reference evidence="4 5" key="1">
    <citation type="submission" date="2020-12" db="EMBL/GenBank/DDBJ databases">
        <title>HMF7856_wgs.fasta genome submission.</title>
        <authorList>
            <person name="Kang H."/>
            <person name="Kim H."/>
            <person name="Joh K."/>
        </authorList>
    </citation>
    <scope>NUCLEOTIDE SEQUENCE [LARGE SCALE GENOMIC DNA]</scope>
    <source>
        <strain evidence="4 5">HMF7856</strain>
    </source>
</reference>
<evidence type="ECO:0000259" key="3">
    <source>
        <dbReference type="Pfam" id="PF00326"/>
    </source>
</evidence>
<proteinExistence type="predicted"/>
<evidence type="ECO:0000256" key="1">
    <source>
        <dbReference type="ARBA" id="ARBA00022801"/>
    </source>
</evidence>
<dbReference type="SUPFAM" id="SSF53474">
    <property type="entry name" value="alpha/beta-Hydrolases"/>
    <property type="match status" value="1"/>
</dbReference>
<evidence type="ECO:0000256" key="2">
    <source>
        <dbReference type="ARBA" id="ARBA00022825"/>
    </source>
</evidence>
<feature type="domain" description="Peptidase S9 prolyl oligopeptidase catalytic" evidence="3">
    <location>
        <begin position="507"/>
        <end position="714"/>
    </location>
</feature>
<dbReference type="SUPFAM" id="SSF82171">
    <property type="entry name" value="DPP6 N-terminal domain-like"/>
    <property type="match status" value="1"/>
</dbReference>
<dbReference type="PANTHER" id="PTHR42776">
    <property type="entry name" value="SERINE PEPTIDASE S9 FAMILY MEMBER"/>
    <property type="match status" value="1"/>
</dbReference>
<evidence type="ECO:0000313" key="5">
    <source>
        <dbReference type="Proteomes" id="UP000429232"/>
    </source>
</evidence>
<keyword evidence="5" id="KW-1185">Reference proteome</keyword>
<dbReference type="EMBL" id="CP066775">
    <property type="protein sequence ID" value="QQL49315.1"/>
    <property type="molecule type" value="Genomic_DNA"/>
</dbReference>
<name>A0A6I4IN50_9SPHI</name>
<dbReference type="PANTHER" id="PTHR42776:SF27">
    <property type="entry name" value="DIPEPTIDYL PEPTIDASE FAMILY MEMBER 6"/>
    <property type="match status" value="1"/>
</dbReference>
<keyword evidence="2" id="KW-0720">Serine protease</keyword>
<dbReference type="Proteomes" id="UP000429232">
    <property type="component" value="Chromosome"/>
</dbReference>
<dbReference type="Gene3D" id="2.120.10.30">
    <property type="entry name" value="TolB, C-terminal domain"/>
    <property type="match status" value="2"/>
</dbReference>
<dbReference type="GO" id="GO:0006508">
    <property type="term" value="P:proteolysis"/>
    <property type="evidence" value="ECO:0007669"/>
    <property type="project" value="InterPro"/>
</dbReference>
<dbReference type="InterPro" id="IPR029058">
    <property type="entry name" value="AB_hydrolase_fold"/>
</dbReference>
<dbReference type="InterPro" id="IPR011042">
    <property type="entry name" value="6-blade_b-propeller_TolB-like"/>
</dbReference>
<dbReference type="RefSeq" id="WP_157524432.1">
    <property type="nucleotide sequence ID" value="NZ_CP066775.1"/>
</dbReference>
<accession>A0A6I4IN50</accession>
<evidence type="ECO:0000313" key="4">
    <source>
        <dbReference type="EMBL" id="QQL49315.1"/>
    </source>
</evidence>
<organism evidence="4 5">
    <name type="scientific">Mucilaginibacter ginkgonis</name>
    <dbReference type="NCBI Taxonomy" id="2682091"/>
    <lineage>
        <taxon>Bacteria</taxon>
        <taxon>Pseudomonadati</taxon>
        <taxon>Bacteroidota</taxon>
        <taxon>Sphingobacteriia</taxon>
        <taxon>Sphingobacteriales</taxon>
        <taxon>Sphingobacteriaceae</taxon>
        <taxon>Mucilaginibacter</taxon>
    </lineage>
</organism>
<sequence length="721" mass="80165">MKKGLLIFFISLTVLATKAQQNSQYIQVKDMTKIKQLRGATISHSGKWVAFTVTSIVPDENDKKEYNYRNQIYLVPVDGSAPARALTAISNNNNQPAWSPDDSKLAFVRLTKNKTQVFIMPLNGGDAMQLTNDSRGANAPQWSPDGSKILYSVNVSYPEMLKDSVLNPGKKVPGWSMEMPGYKTNPLSTKAKQNPDGNLDEIRAFLTQDEADNKVKVFNKLNFEGEASTEPYFDFGHYMLIDAKPGAVAKPLTFGFHSYNSAYFTPDGKNIIMTGDADTLANPDRNRDNTVYMMSLAGGTPKALIREEGSTVSNGSVSPSGRYLVYQVGKNMQINVAKLMVYDFENPGKKMEIPVDRSVTQTVWAADSKSLYFTAQSNGGIPIYKASLANLKPEQLSSFEAGMSSLDIGKDKIVYVKTEVANPFELYTAGLNNASPKRLTSLNAEWLAGKKLSYPEKKIYTNSKGMKVEYWVMKPTNFDPAKKYPVMLQIHGGPTAMWGPGESTMWHEYQFFCAHGYGVVYSNPRGSGGYGIDFLKANYQDWGTGPQEDVLAALDGALAEGWGDKDKTVATGGSYAGYLTGWLAGHTKRFTAISSQRGVYDLTTFFGEGNAWQLVPMYFGGYPWEESIRPILARESPFTYVNQITTPYLMLHGETDLRTGIVQGEMMYKALKVLNRPVEYVQHPGGTHELVRSGNVRQRLDQMLRIYEFFGRYIPETVKAQ</sequence>
<keyword evidence="1" id="KW-0378">Hydrolase</keyword>
<dbReference type="Pfam" id="PF07676">
    <property type="entry name" value="PD40"/>
    <property type="match status" value="2"/>
</dbReference>
<dbReference type="Gene3D" id="3.40.50.1820">
    <property type="entry name" value="alpha/beta hydrolase"/>
    <property type="match status" value="1"/>
</dbReference>
<dbReference type="GO" id="GO:0004252">
    <property type="term" value="F:serine-type endopeptidase activity"/>
    <property type="evidence" value="ECO:0007669"/>
    <property type="project" value="TreeGrafter"/>
</dbReference>